<gene>
    <name evidence="1" type="ORF">FCL54_07875</name>
</gene>
<dbReference type="RefSeq" id="WP_138125096.1">
    <property type="nucleotide sequence ID" value="NZ_SWLG01000005.1"/>
</dbReference>
<accession>A0A5R9F257</accession>
<evidence type="ECO:0008006" key="3">
    <source>
        <dbReference type="Google" id="ProtNLM"/>
    </source>
</evidence>
<dbReference type="OrthoDB" id="8548541at2"/>
<reference evidence="1 2" key="1">
    <citation type="submission" date="2019-04" db="EMBL/GenBank/DDBJ databases">
        <title>Bacillus caeni sp. nov., a bacterium isolated from mangrove sediment.</title>
        <authorList>
            <person name="Huang H."/>
            <person name="Mo K."/>
            <person name="Hu Y."/>
        </authorList>
    </citation>
    <scope>NUCLEOTIDE SEQUENCE [LARGE SCALE GENOMIC DNA]</scope>
    <source>
        <strain evidence="1 2">HB172195</strain>
    </source>
</reference>
<organism evidence="1 2">
    <name type="scientific">Exobacillus caeni</name>
    <dbReference type="NCBI Taxonomy" id="2574798"/>
    <lineage>
        <taxon>Bacteria</taxon>
        <taxon>Bacillati</taxon>
        <taxon>Bacillota</taxon>
        <taxon>Bacilli</taxon>
        <taxon>Bacillales</taxon>
        <taxon>Guptibacillaceae</taxon>
        <taxon>Exobacillus</taxon>
    </lineage>
</organism>
<sequence>MFVEHPIFVEPENPKSKVWRYMDFTKFVSLLDSSSLFFTRSDKFEDPFEGLNSSANEKLRNDVYGEKIPQEAFFKFDEIRKKVRPYTHINCWHMNEFESAAMWKLYLKSNEGIAIQTTFGNLCNSFSEYNDQVFIGRVNYIDYDSEWMPEGNMLYPFVHKRKSFEYENEVRAVIQKLPLSKTEAKVDWNVPPEPYGVNVKINLDVLIEKIYIAPTAPIWFKELVYSVTKKYELDKTVHQSTLYDNPY</sequence>
<dbReference type="EMBL" id="SWLG01000005">
    <property type="protein sequence ID" value="TLS37732.1"/>
    <property type="molecule type" value="Genomic_DNA"/>
</dbReference>
<proteinExistence type="predicted"/>
<keyword evidence="2" id="KW-1185">Reference proteome</keyword>
<protein>
    <recommendedName>
        <fullName evidence="3">DUF2971 domain-containing protein</fullName>
    </recommendedName>
</protein>
<comment type="caution">
    <text evidence="1">The sequence shown here is derived from an EMBL/GenBank/DDBJ whole genome shotgun (WGS) entry which is preliminary data.</text>
</comment>
<dbReference type="AlphaFoldDB" id="A0A5R9F257"/>
<evidence type="ECO:0000313" key="2">
    <source>
        <dbReference type="Proteomes" id="UP000308230"/>
    </source>
</evidence>
<evidence type="ECO:0000313" key="1">
    <source>
        <dbReference type="EMBL" id="TLS37732.1"/>
    </source>
</evidence>
<name>A0A5R9F257_9BACL</name>
<dbReference type="Proteomes" id="UP000308230">
    <property type="component" value="Unassembled WGS sequence"/>
</dbReference>